<evidence type="ECO:0000256" key="1">
    <source>
        <dbReference type="ARBA" id="ARBA00022670"/>
    </source>
</evidence>
<sequence length="434" mass="50354">MKKLFRNSALFLVFLLGLIQCLVAQEFDLETLLFELPDVVFNKIETAENFTSTYELKIKQPIDHSDLTKGYFFQRVFLSHKGFDRPTVMITEGYGRSKNRINELTELIDGNQILIEHRFFGESLPDTLDYSYLTISQLTADLHHINTLFKRIYKSKWLASGRSKGGATTLFYRYLYPEDVDVSVNYVGPINTAYEEPRIYHFLDTVGSPECRAKIRSFQEYMLKRRDEIMPLVKAYVLGDQTNFTYNSIEKAYELAVMEFSFSFWQYGHNCEEIPTEAISDFDALEYFLSISNITFFSDESIALLAPHYYQSANEMGYYGFKTSDFKGLIRELPTYKNFYAAFTPNKMKVPFDDTYLNEINAWLPAHGNKIIHIYGTLDTWSASAVPPSDQVDAVWFLMNGKHHGNALIQNMSPAERKKLISTLERWLDIDIEK</sequence>
<dbReference type="InterPro" id="IPR029058">
    <property type="entry name" value="AB_hydrolase_fold"/>
</dbReference>
<dbReference type="AlphaFoldDB" id="A0A7K3WRS3"/>
<dbReference type="PANTHER" id="PTHR11010:SF38">
    <property type="entry name" value="LYSOSOMAL PRO-X CARBOXYPEPTIDASE"/>
    <property type="match status" value="1"/>
</dbReference>
<evidence type="ECO:0000313" key="4">
    <source>
        <dbReference type="EMBL" id="NEN24184.1"/>
    </source>
</evidence>
<dbReference type="Gene3D" id="3.40.50.1820">
    <property type="entry name" value="alpha/beta hydrolase"/>
    <property type="match status" value="1"/>
</dbReference>
<accession>A0A7K3WRS3</accession>
<dbReference type="GO" id="GO:0006508">
    <property type="term" value="P:proteolysis"/>
    <property type="evidence" value="ECO:0007669"/>
    <property type="project" value="UniProtKB-KW"/>
</dbReference>
<name>A0A7K3WRS3_9FLAO</name>
<dbReference type="SUPFAM" id="SSF53474">
    <property type="entry name" value="alpha/beta-Hydrolases"/>
    <property type="match status" value="1"/>
</dbReference>
<dbReference type="Pfam" id="PF05576">
    <property type="entry name" value="Peptidase_S37"/>
    <property type="match status" value="1"/>
</dbReference>
<protein>
    <recommendedName>
        <fullName evidence="6">Aminopeptidase</fullName>
    </recommendedName>
</protein>
<dbReference type="InterPro" id="IPR008761">
    <property type="entry name" value="Peptidase_S37"/>
</dbReference>
<dbReference type="RefSeq" id="WP_163285577.1">
    <property type="nucleotide sequence ID" value="NZ_JAAGVY010000021.1"/>
</dbReference>
<gene>
    <name evidence="4" type="ORF">G3O08_11790</name>
</gene>
<evidence type="ECO:0000256" key="2">
    <source>
        <dbReference type="ARBA" id="ARBA00022729"/>
    </source>
</evidence>
<reference evidence="4 5" key="1">
    <citation type="submission" date="2020-02" db="EMBL/GenBank/DDBJ databases">
        <title>Out from the shadows clarifying the taxonomy of the family Cryomorphaceae and related taxa by utilizing the GTDB taxonomic framework.</title>
        <authorList>
            <person name="Bowman J.P."/>
        </authorList>
    </citation>
    <scope>NUCLEOTIDE SEQUENCE [LARGE SCALE GENOMIC DNA]</scope>
    <source>
        <strain evidence="4 5">QSSC 1-22</strain>
    </source>
</reference>
<dbReference type="Proteomes" id="UP000486602">
    <property type="component" value="Unassembled WGS sequence"/>
</dbReference>
<dbReference type="PANTHER" id="PTHR11010">
    <property type="entry name" value="PROTEASE S28 PRO-X CARBOXYPEPTIDASE-RELATED"/>
    <property type="match status" value="1"/>
</dbReference>
<comment type="caution">
    <text evidence="4">The sequence shown here is derived from an EMBL/GenBank/DDBJ whole genome shotgun (WGS) entry which is preliminary data.</text>
</comment>
<evidence type="ECO:0000313" key="5">
    <source>
        <dbReference type="Proteomes" id="UP000486602"/>
    </source>
</evidence>
<keyword evidence="2" id="KW-0732">Signal</keyword>
<organism evidence="4 5">
    <name type="scientific">Cryomorpha ignava</name>
    <dbReference type="NCBI Taxonomy" id="101383"/>
    <lineage>
        <taxon>Bacteria</taxon>
        <taxon>Pseudomonadati</taxon>
        <taxon>Bacteroidota</taxon>
        <taxon>Flavobacteriia</taxon>
        <taxon>Flavobacteriales</taxon>
        <taxon>Cryomorphaceae</taxon>
        <taxon>Cryomorpha</taxon>
    </lineage>
</organism>
<proteinExistence type="predicted"/>
<evidence type="ECO:0008006" key="6">
    <source>
        <dbReference type="Google" id="ProtNLM"/>
    </source>
</evidence>
<evidence type="ECO:0000256" key="3">
    <source>
        <dbReference type="ARBA" id="ARBA00022801"/>
    </source>
</evidence>
<keyword evidence="3" id="KW-0378">Hydrolase</keyword>
<keyword evidence="1" id="KW-0645">Protease</keyword>
<dbReference type="EMBL" id="JAAGVY010000021">
    <property type="protein sequence ID" value="NEN24184.1"/>
    <property type="molecule type" value="Genomic_DNA"/>
</dbReference>
<keyword evidence="5" id="KW-1185">Reference proteome</keyword>
<dbReference type="GO" id="GO:0008239">
    <property type="term" value="F:dipeptidyl-peptidase activity"/>
    <property type="evidence" value="ECO:0007669"/>
    <property type="project" value="TreeGrafter"/>
</dbReference>